<sequence length="98" mass="11059">MFEILLSDLFKRWLHDLRDAQGKASILRRIRSAGFGNLGDVEVIGDGVSELRIHTGPGYRVYFTKRGKSLILLLVGGDKSSQKKDIKRAREMAKSLKE</sequence>
<dbReference type="KEGG" id="cpra:CPter91_3673"/>
<dbReference type="OrthoDB" id="9800258at2"/>
<organism evidence="1 2">
    <name type="scientific">Collimonas pratensis</name>
    <dbReference type="NCBI Taxonomy" id="279113"/>
    <lineage>
        <taxon>Bacteria</taxon>
        <taxon>Pseudomonadati</taxon>
        <taxon>Pseudomonadota</taxon>
        <taxon>Betaproteobacteria</taxon>
        <taxon>Burkholderiales</taxon>
        <taxon>Oxalobacteraceae</taxon>
        <taxon>Collimonas</taxon>
    </lineage>
</organism>
<dbReference type="InterPro" id="IPR014056">
    <property type="entry name" value="TypeIITA-like_toxin_pred"/>
</dbReference>
<dbReference type="PATRIC" id="fig|279113.9.peg.3647"/>
<evidence type="ECO:0000313" key="2">
    <source>
        <dbReference type="Proteomes" id="UP000074561"/>
    </source>
</evidence>
<evidence type="ECO:0008006" key="3">
    <source>
        <dbReference type="Google" id="ProtNLM"/>
    </source>
</evidence>
<reference evidence="1 2" key="1">
    <citation type="submission" date="2015-11" db="EMBL/GenBank/DDBJ databases">
        <title>Exploring the genomic traits of fungus-feeding bacterial genus Collimonas.</title>
        <authorList>
            <person name="Song C."/>
            <person name="Schmidt R."/>
            <person name="de Jager V."/>
            <person name="Krzyzanowska D."/>
            <person name="Jongedijk E."/>
            <person name="Cankar K."/>
            <person name="Beekwilder J."/>
            <person name="van Veen A."/>
            <person name="de Boer W."/>
            <person name="van Veen J.A."/>
            <person name="Garbeva P."/>
        </authorList>
    </citation>
    <scope>NUCLEOTIDE SEQUENCE [LARGE SCALE GENOMIC DNA]</scope>
    <source>
        <strain evidence="1 2">Ter91</strain>
    </source>
</reference>
<proteinExistence type="predicted"/>
<accession>A0A127Q7I7</accession>
<dbReference type="NCBIfam" id="TIGR02683">
    <property type="entry name" value="upstrm_HI1419"/>
    <property type="match status" value="1"/>
</dbReference>
<evidence type="ECO:0000313" key="1">
    <source>
        <dbReference type="EMBL" id="AMP05994.1"/>
    </source>
</evidence>
<name>A0A127Q7I7_9BURK</name>
<protein>
    <recommendedName>
        <fullName evidence="3">Addiction module killer protein</fullName>
    </recommendedName>
</protein>
<dbReference type="Proteomes" id="UP000074561">
    <property type="component" value="Chromosome"/>
</dbReference>
<dbReference type="Pfam" id="PF05973">
    <property type="entry name" value="Gp49"/>
    <property type="match status" value="1"/>
</dbReference>
<dbReference type="AlphaFoldDB" id="A0A127Q7I7"/>
<dbReference type="PIRSF" id="PIRSF028744">
    <property type="entry name" value="Addict_mod_HI1419"/>
    <property type="match status" value="1"/>
</dbReference>
<gene>
    <name evidence="1" type="ORF">CPter91_3673</name>
</gene>
<dbReference type="EMBL" id="CP013234">
    <property type="protein sequence ID" value="AMP05994.1"/>
    <property type="molecule type" value="Genomic_DNA"/>
</dbReference>
<dbReference type="PANTHER" id="PTHR41791:SF1">
    <property type="entry name" value="SSL7039 PROTEIN"/>
    <property type="match status" value="1"/>
</dbReference>
<dbReference type="STRING" id="279113.CPter91_3673"/>
<dbReference type="PANTHER" id="PTHR41791">
    <property type="entry name" value="SSL7039 PROTEIN"/>
    <property type="match status" value="1"/>
</dbReference>
<dbReference type="InterPro" id="IPR009241">
    <property type="entry name" value="HigB-like"/>
</dbReference>
<dbReference type="RefSeq" id="WP_061942247.1">
    <property type="nucleotide sequence ID" value="NZ_CP013234.1"/>
</dbReference>